<dbReference type="AlphaFoldDB" id="A0A4S8VNL3"/>
<gene>
    <name evidence="1" type="ORF">D6D24_05880</name>
</gene>
<reference evidence="1 2" key="1">
    <citation type="submission" date="2018-10" db="EMBL/GenBank/DDBJ databases">
        <title>Fifty Aureobasidium pullulans genomes reveal a recombining polyextremotolerant generalist.</title>
        <authorList>
            <person name="Gostincar C."/>
            <person name="Turk M."/>
            <person name="Zajc J."/>
            <person name="Gunde-Cimerman N."/>
        </authorList>
    </citation>
    <scope>NUCLEOTIDE SEQUENCE [LARGE SCALE GENOMIC DNA]</scope>
    <source>
        <strain evidence="1 2">EXF-11318</strain>
    </source>
</reference>
<dbReference type="Gene3D" id="3.40.50.300">
    <property type="entry name" value="P-loop containing nucleotide triphosphate hydrolases"/>
    <property type="match status" value="1"/>
</dbReference>
<dbReference type="EMBL" id="QZAJ01000223">
    <property type="protein sequence ID" value="THW13713.1"/>
    <property type="molecule type" value="Genomic_DNA"/>
</dbReference>
<sequence>MAIIIKGSKSNKHNIIGGLQSFVEQVQRLAPPGHFANTINISEYPEYSGEMIFFADTDGIAQINSKELEVVDPKMPEDKIASDFEMNTLLDAFYTKGYAASKIFAQTLGATKGKKSLPERVTEYYHRVTRPEPWLPSYSAFRPLDVAYQCAQSAEKKYLLGVLYEWVYVEGRKVIVFTMWPQNTFDIEILLYTLGIPFVSIKSLTHQTAKQREDAATKFNTEEACKVLVR</sequence>
<comment type="caution">
    <text evidence="1">The sequence shown here is derived from an EMBL/GenBank/DDBJ whole genome shotgun (WGS) entry which is preliminary data.</text>
</comment>
<dbReference type="SUPFAM" id="SSF52540">
    <property type="entry name" value="P-loop containing nucleoside triphosphate hydrolases"/>
    <property type="match status" value="1"/>
</dbReference>
<accession>A0A4S8VNL3</accession>
<proteinExistence type="predicted"/>
<name>A0A4S8VNL3_AURPU</name>
<evidence type="ECO:0000313" key="2">
    <source>
        <dbReference type="Proteomes" id="UP000308014"/>
    </source>
</evidence>
<protein>
    <submittedName>
        <fullName evidence="1">Uncharacterized protein</fullName>
    </submittedName>
</protein>
<organism evidence="1 2">
    <name type="scientific">Aureobasidium pullulans</name>
    <name type="common">Black yeast</name>
    <name type="synonym">Pullularia pullulans</name>
    <dbReference type="NCBI Taxonomy" id="5580"/>
    <lineage>
        <taxon>Eukaryota</taxon>
        <taxon>Fungi</taxon>
        <taxon>Dikarya</taxon>
        <taxon>Ascomycota</taxon>
        <taxon>Pezizomycotina</taxon>
        <taxon>Dothideomycetes</taxon>
        <taxon>Dothideomycetidae</taxon>
        <taxon>Dothideales</taxon>
        <taxon>Saccotheciaceae</taxon>
        <taxon>Aureobasidium</taxon>
    </lineage>
</organism>
<dbReference type="Proteomes" id="UP000308014">
    <property type="component" value="Unassembled WGS sequence"/>
</dbReference>
<evidence type="ECO:0000313" key="1">
    <source>
        <dbReference type="EMBL" id="THW13713.1"/>
    </source>
</evidence>
<dbReference type="InterPro" id="IPR027417">
    <property type="entry name" value="P-loop_NTPase"/>
</dbReference>